<feature type="region of interest" description="Disordered" evidence="5">
    <location>
        <begin position="193"/>
        <end position="289"/>
    </location>
</feature>
<evidence type="ECO:0000313" key="7">
    <source>
        <dbReference type="EMBL" id="KAH7329128.1"/>
    </source>
</evidence>
<dbReference type="InterPro" id="IPR036910">
    <property type="entry name" value="HMG_box_dom_sf"/>
</dbReference>
<feature type="region of interest" description="Disordered" evidence="5">
    <location>
        <begin position="67"/>
        <end position="166"/>
    </location>
</feature>
<feature type="domain" description="HMG box" evidence="6">
    <location>
        <begin position="159"/>
        <end position="226"/>
    </location>
</feature>
<feature type="compositionally biased region" description="Basic and acidic residues" evidence="5">
    <location>
        <begin position="193"/>
        <end position="236"/>
    </location>
</feature>
<dbReference type="InterPro" id="IPR056513">
    <property type="entry name" value="INO80F"/>
</dbReference>
<keyword evidence="4" id="KW-0175">Coiled coil</keyword>
<sequence>MAPQSSVPPSLPPSVEEAYRRKCVQLKNRTTEVEDANDAARLRLARLQRQVEKMRIERAFLLEQLAKRTSANVEDSDGSPSPPPTDKQMDLPIGPAANPRKPKERPLRTKRGHRKPSASGEADSKSAATKEPGSPGSESVPAEAKDKSSARANGVGKAPKKPSNAFEMYCEETRPILKAKNKDGDLNIEEELARGWKDLPEAEKEEFQAKHDKEMARYREEKESQSQKKETKREPDAEAEGEAEGEGEGEGELEAEAGPEKPETQDEDVEMGNYDTEDQDTQMDKDGDE</sequence>
<feature type="DNA-binding region" description="HMG box" evidence="3">
    <location>
        <begin position="159"/>
        <end position="226"/>
    </location>
</feature>
<evidence type="ECO:0000256" key="3">
    <source>
        <dbReference type="PROSITE-ProRule" id="PRU00267"/>
    </source>
</evidence>
<gene>
    <name evidence="7" type="ORF">B0I35DRAFT_419370</name>
</gene>
<protein>
    <recommendedName>
        <fullName evidence="6">HMG box domain-containing protein</fullName>
    </recommendedName>
</protein>
<dbReference type="OrthoDB" id="10070927at2759"/>
<evidence type="ECO:0000256" key="5">
    <source>
        <dbReference type="SAM" id="MobiDB-lite"/>
    </source>
</evidence>
<comment type="subcellular location">
    <subcellularLocation>
        <location evidence="1">Nucleus</location>
    </subcellularLocation>
</comment>
<dbReference type="AlphaFoldDB" id="A0A8K0WWX4"/>
<dbReference type="Pfam" id="PF24245">
    <property type="entry name" value="INO80F"/>
    <property type="match status" value="1"/>
</dbReference>
<dbReference type="GO" id="GO:0003677">
    <property type="term" value="F:DNA binding"/>
    <property type="evidence" value="ECO:0007669"/>
    <property type="project" value="UniProtKB-UniRule"/>
</dbReference>
<dbReference type="SMART" id="SM00398">
    <property type="entry name" value="HMG"/>
    <property type="match status" value="1"/>
</dbReference>
<dbReference type="Pfam" id="PF00505">
    <property type="entry name" value="HMG_box"/>
    <property type="match status" value="1"/>
</dbReference>
<dbReference type="GO" id="GO:0005634">
    <property type="term" value="C:nucleus"/>
    <property type="evidence" value="ECO:0007669"/>
    <property type="project" value="UniProtKB-SubCell"/>
</dbReference>
<dbReference type="PROSITE" id="PS50118">
    <property type="entry name" value="HMG_BOX_2"/>
    <property type="match status" value="1"/>
</dbReference>
<feature type="compositionally biased region" description="Basic residues" evidence="5">
    <location>
        <begin position="100"/>
        <end position="116"/>
    </location>
</feature>
<keyword evidence="2 3" id="KW-0539">Nucleus</keyword>
<organism evidence="7 8">
    <name type="scientific">Stachybotrys elegans</name>
    <dbReference type="NCBI Taxonomy" id="80388"/>
    <lineage>
        <taxon>Eukaryota</taxon>
        <taxon>Fungi</taxon>
        <taxon>Dikarya</taxon>
        <taxon>Ascomycota</taxon>
        <taxon>Pezizomycotina</taxon>
        <taxon>Sordariomycetes</taxon>
        <taxon>Hypocreomycetidae</taxon>
        <taxon>Hypocreales</taxon>
        <taxon>Stachybotryaceae</taxon>
        <taxon>Stachybotrys</taxon>
    </lineage>
</organism>
<reference evidence="7" key="1">
    <citation type="journal article" date="2021" name="Nat. Commun.">
        <title>Genetic determinants of endophytism in the Arabidopsis root mycobiome.</title>
        <authorList>
            <person name="Mesny F."/>
            <person name="Miyauchi S."/>
            <person name="Thiergart T."/>
            <person name="Pickel B."/>
            <person name="Atanasova L."/>
            <person name="Karlsson M."/>
            <person name="Huettel B."/>
            <person name="Barry K.W."/>
            <person name="Haridas S."/>
            <person name="Chen C."/>
            <person name="Bauer D."/>
            <person name="Andreopoulos W."/>
            <person name="Pangilinan J."/>
            <person name="LaButti K."/>
            <person name="Riley R."/>
            <person name="Lipzen A."/>
            <person name="Clum A."/>
            <person name="Drula E."/>
            <person name="Henrissat B."/>
            <person name="Kohler A."/>
            <person name="Grigoriev I.V."/>
            <person name="Martin F.M."/>
            <person name="Hacquard S."/>
        </authorList>
    </citation>
    <scope>NUCLEOTIDE SEQUENCE</scope>
    <source>
        <strain evidence="7">MPI-CAGE-CH-0235</strain>
    </source>
</reference>
<dbReference type="Gene3D" id="1.10.30.10">
    <property type="entry name" value="High mobility group box domain"/>
    <property type="match status" value="1"/>
</dbReference>
<dbReference type="EMBL" id="JAGPNK010000001">
    <property type="protein sequence ID" value="KAH7329128.1"/>
    <property type="molecule type" value="Genomic_DNA"/>
</dbReference>
<feature type="compositionally biased region" description="Acidic residues" evidence="5">
    <location>
        <begin position="237"/>
        <end position="257"/>
    </location>
</feature>
<accession>A0A8K0WWX4</accession>
<feature type="coiled-coil region" evidence="4">
    <location>
        <begin position="30"/>
        <end position="64"/>
    </location>
</feature>
<feature type="compositionally biased region" description="Acidic residues" evidence="5">
    <location>
        <begin position="265"/>
        <end position="281"/>
    </location>
</feature>
<evidence type="ECO:0000313" key="8">
    <source>
        <dbReference type="Proteomes" id="UP000813444"/>
    </source>
</evidence>
<evidence type="ECO:0000259" key="6">
    <source>
        <dbReference type="PROSITE" id="PS50118"/>
    </source>
</evidence>
<keyword evidence="3" id="KW-0238">DNA-binding</keyword>
<dbReference type="Proteomes" id="UP000813444">
    <property type="component" value="Unassembled WGS sequence"/>
</dbReference>
<name>A0A8K0WWX4_9HYPO</name>
<evidence type="ECO:0000256" key="4">
    <source>
        <dbReference type="SAM" id="Coils"/>
    </source>
</evidence>
<proteinExistence type="predicted"/>
<evidence type="ECO:0000256" key="2">
    <source>
        <dbReference type="ARBA" id="ARBA00023242"/>
    </source>
</evidence>
<comment type="caution">
    <text evidence="7">The sequence shown here is derived from an EMBL/GenBank/DDBJ whole genome shotgun (WGS) entry which is preliminary data.</text>
</comment>
<keyword evidence="8" id="KW-1185">Reference proteome</keyword>
<evidence type="ECO:0000256" key="1">
    <source>
        <dbReference type="ARBA" id="ARBA00004123"/>
    </source>
</evidence>
<dbReference type="InterPro" id="IPR009071">
    <property type="entry name" value="HMG_box_dom"/>
</dbReference>
<dbReference type="SUPFAM" id="SSF47095">
    <property type="entry name" value="HMG-box"/>
    <property type="match status" value="1"/>
</dbReference>